<evidence type="ECO:0000256" key="2">
    <source>
        <dbReference type="ARBA" id="ARBA00022448"/>
    </source>
</evidence>
<evidence type="ECO:0000256" key="6">
    <source>
        <dbReference type="SAM" id="Phobius"/>
    </source>
</evidence>
<dbReference type="InterPro" id="IPR011701">
    <property type="entry name" value="MFS"/>
</dbReference>
<keyword evidence="4 6" id="KW-1133">Transmembrane helix</keyword>
<comment type="subcellular location">
    <subcellularLocation>
        <location evidence="1">Cell membrane</location>
        <topology evidence="1">Multi-pass membrane protein</topology>
    </subcellularLocation>
</comment>
<dbReference type="GO" id="GO:0022857">
    <property type="term" value="F:transmembrane transporter activity"/>
    <property type="evidence" value="ECO:0007669"/>
    <property type="project" value="InterPro"/>
</dbReference>
<keyword evidence="5 6" id="KW-0472">Membrane</keyword>
<dbReference type="AlphaFoldDB" id="A0A2T4S541"/>
<dbReference type="Proteomes" id="UP000240400">
    <property type="component" value="Unassembled WGS sequence"/>
</dbReference>
<dbReference type="SUPFAM" id="SSF103473">
    <property type="entry name" value="MFS general substrate transporter"/>
    <property type="match status" value="1"/>
</dbReference>
<feature type="transmembrane region" description="Helical" evidence="6">
    <location>
        <begin position="89"/>
        <end position="107"/>
    </location>
</feature>
<name>A0A2T4S541_9STAP</name>
<dbReference type="RefSeq" id="WP_142402069.1">
    <property type="nucleotide sequence ID" value="NZ_PZHR01000808.1"/>
</dbReference>
<proteinExistence type="predicted"/>
<dbReference type="EMBL" id="PZHR01000808">
    <property type="protein sequence ID" value="PTK42479.1"/>
    <property type="molecule type" value="Genomic_DNA"/>
</dbReference>
<evidence type="ECO:0000259" key="7">
    <source>
        <dbReference type="PROSITE" id="PS50850"/>
    </source>
</evidence>
<dbReference type="InterPro" id="IPR036259">
    <property type="entry name" value="MFS_trans_sf"/>
</dbReference>
<evidence type="ECO:0000313" key="8">
    <source>
        <dbReference type="EMBL" id="PTK42479.1"/>
    </source>
</evidence>
<sequence>LTFILLSLLYLETMVFLLNVAHHYWSIMSISFIVCIGFDRIRPAITNYFSNIAGNRQGLAGGLNSTFTSMGNFAGPLVAGTLYDVNLEFPLYMSVTVMLLGIVIIMVEKTIRKSRKLKQS</sequence>
<organism evidence="8 9">
    <name type="scientific">Staphylococcus nepalensis</name>
    <dbReference type="NCBI Taxonomy" id="214473"/>
    <lineage>
        <taxon>Bacteria</taxon>
        <taxon>Bacillati</taxon>
        <taxon>Bacillota</taxon>
        <taxon>Bacilli</taxon>
        <taxon>Bacillales</taxon>
        <taxon>Staphylococcaceae</taxon>
        <taxon>Staphylococcus</taxon>
    </lineage>
</organism>
<evidence type="ECO:0000313" key="9">
    <source>
        <dbReference type="Proteomes" id="UP000240400"/>
    </source>
</evidence>
<dbReference type="Gene3D" id="1.20.1250.20">
    <property type="entry name" value="MFS general substrate transporter like domains"/>
    <property type="match status" value="1"/>
</dbReference>
<evidence type="ECO:0000256" key="3">
    <source>
        <dbReference type="ARBA" id="ARBA00022692"/>
    </source>
</evidence>
<keyword evidence="3 6" id="KW-0812">Transmembrane</keyword>
<feature type="transmembrane region" description="Helical" evidence="6">
    <location>
        <begin position="20"/>
        <end position="38"/>
    </location>
</feature>
<feature type="non-terminal residue" evidence="8">
    <location>
        <position position="1"/>
    </location>
</feature>
<keyword evidence="2" id="KW-0813">Transport</keyword>
<reference evidence="8 9" key="1">
    <citation type="journal article" date="2016" name="Front. Microbiol.">
        <title>Comprehensive Phylogenetic Analysis of Bovine Non-aureus Staphylococci Species Based on Whole-Genome Sequencing.</title>
        <authorList>
            <person name="Naushad S."/>
            <person name="Barkema H.W."/>
            <person name="Luby C."/>
            <person name="Condas L.A."/>
            <person name="Nobrega D.B."/>
            <person name="Carson D.A."/>
            <person name="De Buck J."/>
        </authorList>
    </citation>
    <scope>NUCLEOTIDE SEQUENCE [LARGE SCALE GENOMIC DNA]</scope>
    <source>
        <strain evidence="8 9">SNUC 4337</strain>
    </source>
</reference>
<evidence type="ECO:0000256" key="5">
    <source>
        <dbReference type="ARBA" id="ARBA00023136"/>
    </source>
</evidence>
<dbReference type="InterPro" id="IPR020846">
    <property type="entry name" value="MFS_dom"/>
</dbReference>
<gene>
    <name evidence="8" type="ORF">BUZ61_17365</name>
</gene>
<evidence type="ECO:0000256" key="4">
    <source>
        <dbReference type="ARBA" id="ARBA00022989"/>
    </source>
</evidence>
<dbReference type="Pfam" id="PF07690">
    <property type="entry name" value="MFS_1"/>
    <property type="match status" value="1"/>
</dbReference>
<feature type="transmembrane region" description="Helical" evidence="6">
    <location>
        <begin position="59"/>
        <end position="83"/>
    </location>
</feature>
<feature type="domain" description="Major facilitator superfamily (MFS) profile" evidence="7">
    <location>
        <begin position="1"/>
        <end position="111"/>
    </location>
</feature>
<dbReference type="PROSITE" id="PS50850">
    <property type="entry name" value="MFS"/>
    <property type="match status" value="1"/>
</dbReference>
<comment type="caution">
    <text evidence="8">The sequence shown here is derived from an EMBL/GenBank/DDBJ whole genome shotgun (WGS) entry which is preliminary data.</text>
</comment>
<dbReference type="GO" id="GO:0005886">
    <property type="term" value="C:plasma membrane"/>
    <property type="evidence" value="ECO:0007669"/>
    <property type="project" value="UniProtKB-SubCell"/>
</dbReference>
<accession>A0A2T4S541</accession>
<protein>
    <submittedName>
        <fullName evidence="8">MFS transporter</fullName>
    </submittedName>
</protein>
<evidence type="ECO:0000256" key="1">
    <source>
        <dbReference type="ARBA" id="ARBA00004651"/>
    </source>
</evidence>